<feature type="transmembrane region" description="Helical" evidence="5">
    <location>
        <begin position="91"/>
        <end position="109"/>
    </location>
</feature>
<feature type="transmembrane region" description="Helical" evidence="5">
    <location>
        <begin position="263"/>
        <end position="286"/>
    </location>
</feature>
<dbReference type="OrthoDB" id="6612291at2759"/>
<dbReference type="PROSITE" id="PS00217">
    <property type="entry name" value="SUGAR_TRANSPORT_2"/>
    <property type="match status" value="1"/>
</dbReference>
<dbReference type="EMBL" id="QKKF02012754">
    <property type="protein sequence ID" value="RZF43453.1"/>
    <property type="molecule type" value="Genomic_DNA"/>
</dbReference>
<feature type="transmembrane region" description="Helical" evidence="5">
    <location>
        <begin position="176"/>
        <end position="204"/>
    </location>
</feature>
<feature type="transmembrane region" description="Helical" evidence="5">
    <location>
        <begin position="330"/>
        <end position="349"/>
    </location>
</feature>
<proteinExistence type="predicted"/>
<dbReference type="Proteomes" id="UP000291343">
    <property type="component" value="Unassembled WGS sequence"/>
</dbReference>
<dbReference type="InterPro" id="IPR003663">
    <property type="entry name" value="Sugar/inositol_transpt"/>
</dbReference>
<feature type="transmembrane region" description="Helical" evidence="5">
    <location>
        <begin position="60"/>
        <end position="79"/>
    </location>
</feature>
<dbReference type="FunFam" id="1.20.1250.20:FF:000249">
    <property type="entry name" value="facilitated trehalose transporter Tret1"/>
    <property type="match status" value="1"/>
</dbReference>
<feature type="transmembrane region" description="Helical" evidence="5">
    <location>
        <begin position="16"/>
        <end position="40"/>
    </location>
</feature>
<dbReference type="PROSITE" id="PS50850">
    <property type="entry name" value="MFS"/>
    <property type="match status" value="1"/>
</dbReference>
<accession>A0A482XCM8</accession>
<dbReference type="Pfam" id="PF00083">
    <property type="entry name" value="Sugar_tr"/>
    <property type="match status" value="1"/>
</dbReference>
<dbReference type="FunCoup" id="A0A482XCM8">
    <property type="interactions" value="33"/>
</dbReference>
<dbReference type="InterPro" id="IPR050549">
    <property type="entry name" value="MFS_Trehalose_Transporter"/>
</dbReference>
<name>A0A482XCM8_LAOST</name>
<dbReference type="GO" id="GO:0022857">
    <property type="term" value="F:transmembrane transporter activity"/>
    <property type="evidence" value="ECO:0007669"/>
    <property type="project" value="InterPro"/>
</dbReference>
<dbReference type="InterPro" id="IPR005828">
    <property type="entry name" value="MFS_sugar_transport-like"/>
</dbReference>
<evidence type="ECO:0000256" key="1">
    <source>
        <dbReference type="ARBA" id="ARBA00004141"/>
    </source>
</evidence>
<dbReference type="PRINTS" id="PR00171">
    <property type="entry name" value="SUGRTRNSPORT"/>
</dbReference>
<feature type="transmembrane region" description="Helical" evidence="5">
    <location>
        <begin position="432"/>
        <end position="450"/>
    </location>
</feature>
<dbReference type="InterPro" id="IPR036259">
    <property type="entry name" value="MFS_trans_sf"/>
</dbReference>
<sequence length="470" mass="51634">MADELQCKALSNLKQVLLSLISSLGMLQTGMVLGYPAVMIPAILEKEGSNSTFSVNINQASWIASLSSISTPIGCLVCGPMIDGWGRATTIKIINLPFILGWILIALYQNLVLIYIGRIICGIAIGLSSIPSAVYITEISTKSMRGAVTVIGSLEISTGIIVIYLLGMIFTDDYQYLAWLAAGVSITSTLLTLCFLPESSIWLLNRKKKLDAKKSLIEDHHADPRIAQSEIESLAPTTQENIPQSKWDRTIAQLRKPQSYKPLIIMNLFFLFQQFSGIMVVVVYAMNFAKDAGITTHVQLVALSIAVARMISILVAAWTSRKFGRRKPAIFSGIGMTISLSILTANIYLQDPAKSTETSEVSWLPVICLLLYIFTSCVGFATLPWSMIGEVFPTEIRGVASGFTACMAYVYSFLSIKFYPDMEQHLGEGGTFLFYFLASAFGTIFVIFYLPETQGKTLDEIGNDFAKRDS</sequence>
<dbReference type="InterPro" id="IPR005829">
    <property type="entry name" value="Sugar_transporter_CS"/>
</dbReference>
<evidence type="ECO:0000313" key="8">
    <source>
        <dbReference type="Proteomes" id="UP000291343"/>
    </source>
</evidence>
<gene>
    <name evidence="7" type="ORF">LSTR_LSTR001714</name>
</gene>
<evidence type="ECO:0000256" key="4">
    <source>
        <dbReference type="ARBA" id="ARBA00023136"/>
    </source>
</evidence>
<dbReference type="STRING" id="195883.A0A482XCM8"/>
<dbReference type="GO" id="GO:0016020">
    <property type="term" value="C:membrane"/>
    <property type="evidence" value="ECO:0007669"/>
    <property type="project" value="UniProtKB-SubCell"/>
</dbReference>
<dbReference type="PANTHER" id="PTHR48021">
    <property type="match status" value="1"/>
</dbReference>
<keyword evidence="8" id="KW-1185">Reference proteome</keyword>
<reference evidence="7 8" key="1">
    <citation type="journal article" date="2017" name="Gigascience">
        <title>Genome sequence of the small brown planthopper, Laodelphax striatellus.</title>
        <authorList>
            <person name="Zhu J."/>
            <person name="Jiang F."/>
            <person name="Wang X."/>
            <person name="Yang P."/>
            <person name="Bao Y."/>
            <person name="Zhao W."/>
            <person name="Wang W."/>
            <person name="Lu H."/>
            <person name="Wang Q."/>
            <person name="Cui N."/>
            <person name="Li J."/>
            <person name="Chen X."/>
            <person name="Luo L."/>
            <person name="Yu J."/>
            <person name="Kang L."/>
            <person name="Cui F."/>
        </authorList>
    </citation>
    <scope>NUCLEOTIDE SEQUENCE [LARGE SCALE GENOMIC DNA]</scope>
    <source>
        <strain evidence="7">Lst14</strain>
    </source>
</reference>
<comment type="subcellular location">
    <subcellularLocation>
        <location evidence="1">Membrane</location>
        <topology evidence="1">Multi-pass membrane protein</topology>
    </subcellularLocation>
</comment>
<dbReference type="AlphaFoldDB" id="A0A482XCM8"/>
<feature type="transmembrane region" description="Helical" evidence="5">
    <location>
        <begin position="115"/>
        <end position="136"/>
    </location>
</feature>
<feature type="transmembrane region" description="Helical" evidence="5">
    <location>
        <begin position="398"/>
        <end position="420"/>
    </location>
</feature>
<evidence type="ECO:0000256" key="3">
    <source>
        <dbReference type="ARBA" id="ARBA00022989"/>
    </source>
</evidence>
<evidence type="ECO:0000313" key="7">
    <source>
        <dbReference type="EMBL" id="RZF43453.1"/>
    </source>
</evidence>
<feature type="domain" description="Major facilitator superfamily (MFS) profile" evidence="6">
    <location>
        <begin position="18"/>
        <end position="454"/>
    </location>
</feature>
<dbReference type="InParanoid" id="A0A482XCM8"/>
<dbReference type="InterPro" id="IPR020846">
    <property type="entry name" value="MFS_dom"/>
</dbReference>
<dbReference type="Gene3D" id="1.20.1250.20">
    <property type="entry name" value="MFS general substrate transporter like domains"/>
    <property type="match status" value="1"/>
</dbReference>
<feature type="transmembrane region" description="Helical" evidence="5">
    <location>
        <begin position="298"/>
        <end position="318"/>
    </location>
</feature>
<keyword evidence="3 5" id="KW-1133">Transmembrane helix</keyword>
<keyword evidence="4 5" id="KW-0472">Membrane</keyword>
<dbReference type="SMR" id="A0A482XCM8"/>
<feature type="transmembrane region" description="Helical" evidence="5">
    <location>
        <begin position="148"/>
        <end position="170"/>
    </location>
</feature>
<dbReference type="PANTHER" id="PTHR48021:SF89">
    <property type="entry name" value="FI02132P-RELATED"/>
    <property type="match status" value="1"/>
</dbReference>
<keyword evidence="2 5" id="KW-0812">Transmembrane</keyword>
<evidence type="ECO:0000256" key="5">
    <source>
        <dbReference type="SAM" id="Phobius"/>
    </source>
</evidence>
<dbReference type="SUPFAM" id="SSF103473">
    <property type="entry name" value="MFS general substrate transporter"/>
    <property type="match status" value="1"/>
</dbReference>
<protein>
    <recommendedName>
        <fullName evidence="6">Major facilitator superfamily (MFS) profile domain-containing protein</fullName>
    </recommendedName>
</protein>
<organism evidence="7 8">
    <name type="scientific">Laodelphax striatellus</name>
    <name type="common">Small brown planthopper</name>
    <name type="synonym">Delphax striatella</name>
    <dbReference type="NCBI Taxonomy" id="195883"/>
    <lineage>
        <taxon>Eukaryota</taxon>
        <taxon>Metazoa</taxon>
        <taxon>Ecdysozoa</taxon>
        <taxon>Arthropoda</taxon>
        <taxon>Hexapoda</taxon>
        <taxon>Insecta</taxon>
        <taxon>Pterygota</taxon>
        <taxon>Neoptera</taxon>
        <taxon>Paraneoptera</taxon>
        <taxon>Hemiptera</taxon>
        <taxon>Auchenorrhyncha</taxon>
        <taxon>Fulgoroidea</taxon>
        <taxon>Delphacidae</taxon>
        <taxon>Criomorphinae</taxon>
        <taxon>Laodelphax</taxon>
    </lineage>
</organism>
<feature type="transmembrane region" description="Helical" evidence="5">
    <location>
        <begin position="361"/>
        <end position="386"/>
    </location>
</feature>
<evidence type="ECO:0000256" key="2">
    <source>
        <dbReference type="ARBA" id="ARBA00022692"/>
    </source>
</evidence>
<comment type="caution">
    <text evidence="7">The sequence shown here is derived from an EMBL/GenBank/DDBJ whole genome shotgun (WGS) entry which is preliminary data.</text>
</comment>
<evidence type="ECO:0000259" key="6">
    <source>
        <dbReference type="PROSITE" id="PS50850"/>
    </source>
</evidence>